<dbReference type="Gramene" id="EOX94724">
    <property type="protein sequence ID" value="EOX94724"/>
    <property type="gene ID" value="TCM_004335"/>
</dbReference>
<protein>
    <recommendedName>
        <fullName evidence="3">SMP domain-containing protein</fullName>
    </recommendedName>
</protein>
<reference evidence="4 5" key="1">
    <citation type="journal article" date="2013" name="Genome Biol.">
        <title>The genome sequence of the most widely cultivated cacao type and its use to identify candidate genes regulating pod color.</title>
        <authorList>
            <person name="Motamayor J.C."/>
            <person name="Mockaitis K."/>
            <person name="Schmutz J."/>
            <person name="Haiminen N."/>
            <person name="Iii D.L."/>
            <person name="Cornejo O."/>
            <person name="Findley S.D."/>
            <person name="Zheng P."/>
            <person name="Utro F."/>
            <person name="Royaert S."/>
            <person name="Saski C."/>
            <person name="Jenkins J."/>
            <person name="Podicheti R."/>
            <person name="Zhao M."/>
            <person name="Scheffler B.E."/>
            <person name="Stack J.C."/>
            <person name="Feltus F.A."/>
            <person name="Mustiga G.M."/>
            <person name="Amores F."/>
            <person name="Phillips W."/>
            <person name="Marelli J.P."/>
            <person name="May G.D."/>
            <person name="Shapiro H."/>
            <person name="Ma J."/>
            <person name="Bustamante C.D."/>
            <person name="Schnell R.J."/>
            <person name="Main D."/>
            <person name="Gilbert D."/>
            <person name="Parida L."/>
            <person name="Kuhn D.N."/>
        </authorList>
    </citation>
    <scope>NUCLEOTIDE SEQUENCE [LARGE SCALE GENOMIC DNA]</scope>
    <source>
        <strain evidence="5">cv. Matina 1-6</strain>
    </source>
</reference>
<evidence type="ECO:0000256" key="2">
    <source>
        <dbReference type="ARBA" id="ARBA00022737"/>
    </source>
</evidence>
<dbReference type="InterPro" id="IPR007011">
    <property type="entry name" value="LEA_SMP_dom"/>
</dbReference>
<dbReference type="PANTHER" id="PTHR31174">
    <property type="entry name" value="SEED MATURATION FAMILY PROTEIN"/>
    <property type="match status" value="1"/>
</dbReference>
<dbReference type="InParanoid" id="A0A061DPK8"/>
<gene>
    <name evidence="4" type="ORF">TCM_004335</name>
</gene>
<name>A0A061DPK8_THECC</name>
<dbReference type="AlphaFoldDB" id="A0A061DPK8"/>
<dbReference type="EMBL" id="CM001879">
    <property type="protein sequence ID" value="EOX94724.1"/>
    <property type="molecule type" value="Genomic_DNA"/>
</dbReference>
<evidence type="ECO:0000256" key="1">
    <source>
        <dbReference type="ARBA" id="ARBA00010733"/>
    </source>
</evidence>
<comment type="similarity">
    <text evidence="1">Belongs to the LEA type SMP family.</text>
</comment>
<organism evidence="4 5">
    <name type="scientific">Theobroma cacao</name>
    <name type="common">Cacao</name>
    <name type="synonym">Cocoa</name>
    <dbReference type="NCBI Taxonomy" id="3641"/>
    <lineage>
        <taxon>Eukaryota</taxon>
        <taxon>Viridiplantae</taxon>
        <taxon>Streptophyta</taxon>
        <taxon>Embryophyta</taxon>
        <taxon>Tracheophyta</taxon>
        <taxon>Spermatophyta</taxon>
        <taxon>Magnoliopsida</taxon>
        <taxon>eudicotyledons</taxon>
        <taxon>Gunneridae</taxon>
        <taxon>Pentapetalae</taxon>
        <taxon>rosids</taxon>
        <taxon>malvids</taxon>
        <taxon>Malvales</taxon>
        <taxon>Malvaceae</taxon>
        <taxon>Byttnerioideae</taxon>
        <taxon>Theobroma</taxon>
    </lineage>
</organism>
<dbReference type="STRING" id="3641.A0A061DPK8"/>
<evidence type="ECO:0000313" key="4">
    <source>
        <dbReference type="EMBL" id="EOX94724.1"/>
    </source>
</evidence>
<keyword evidence="2" id="KW-0677">Repeat</keyword>
<proteinExistence type="inferred from homology"/>
<dbReference type="Pfam" id="PF04927">
    <property type="entry name" value="SMP"/>
    <property type="match status" value="1"/>
</dbReference>
<dbReference type="Proteomes" id="UP000026915">
    <property type="component" value="Chromosome 1"/>
</dbReference>
<evidence type="ECO:0000313" key="5">
    <source>
        <dbReference type="Proteomes" id="UP000026915"/>
    </source>
</evidence>
<feature type="domain" description="SMP" evidence="3">
    <location>
        <begin position="16"/>
        <end position="66"/>
    </location>
</feature>
<keyword evidence="5" id="KW-1185">Reference proteome</keyword>
<sequence>MNCDFPSNKISTIGQDATMMLPRDKLVTREDADRFVAAEMRNNLDMTTTPGGVGAAMAAAAGRNQNSTI</sequence>
<evidence type="ECO:0000259" key="3">
    <source>
        <dbReference type="Pfam" id="PF04927"/>
    </source>
</evidence>
<dbReference type="InterPro" id="IPR042971">
    <property type="entry name" value="LEA_SMP"/>
</dbReference>
<dbReference type="PANTHER" id="PTHR31174:SF7">
    <property type="entry name" value="LATE EMBRYOGENESIS ABUNDANT PROTEIN 31-RELATED"/>
    <property type="match status" value="1"/>
</dbReference>
<accession>A0A061DPK8</accession>
<dbReference type="HOGENOM" id="CLU_199446_0_0_1"/>